<accession>A0A9D4ZF01</accession>
<organism evidence="1 2">
    <name type="scientific">Adiantum capillus-veneris</name>
    <name type="common">Maidenhair fern</name>
    <dbReference type="NCBI Taxonomy" id="13818"/>
    <lineage>
        <taxon>Eukaryota</taxon>
        <taxon>Viridiplantae</taxon>
        <taxon>Streptophyta</taxon>
        <taxon>Embryophyta</taxon>
        <taxon>Tracheophyta</taxon>
        <taxon>Polypodiopsida</taxon>
        <taxon>Polypodiidae</taxon>
        <taxon>Polypodiales</taxon>
        <taxon>Pteridineae</taxon>
        <taxon>Pteridaceae</taxon>
        <taxon>Vittarioideae</taxon>
        <taxon>Adiantum</taxon>
    </lineage>
</organism>
<dbReference type="AlphaFoldDB" id="A0A9D4ZF01"/>
<dbReference type="OrthoDB" id="8057069at2759"/>
<dbReference type="Proteomes" id="UP000886520">
    <property type="component" value="Chromosome 14"/>
</dbReference>
<dbReference type="EMBL" id="JABFUD020000014">
    <property type="protein sequence ID" value="KAI5070870.1"/>
    <property type="molecule type" value="Genomic_DNA"/>
</dbReference>
<keyword evidence="2" id="KW-1185">Reference proteome</keyword>
<reference evidence="1" key="1">
    <citation type="submission" date="2021-01" db="EMBL/GenBank/DDBJ databases">
        <title>Adiantum capillus-veneris genome.</title>
        <authorList>
            <person name="Fang Y."/>
            <person name="Liao Q."/>
        </authorList>
    </citation>
    <scope>NUCLEOTIDE SEQUENCE</scope>
    <source>
        <strain evidence="1">H3</strain>
        <tissue evidence="1">Leaf</tissue>
    </source>
</reference>
<comment type="caution">
    <text evidence="1">The sequence shown here is derived from an EMBL/GenBank/DDBJ whole genome shotgun (WGS) entry which is preliminary data.</text>
</comment>
<proteinExistence type="predicted"/>
<evidence type="ECO:0000313" key="2">
    <source>
        <dbReference type="Proteomes" id="UP000886520"/>
    </source>
</evidence>
<gene>
    <name evidence="1" type="ORF">GOP47_0015213</name>
</gene>
<evidence type="ECO:0000313" key="1">
    <source>
        <dbReference type="EMBL" id="KAI5070870.1"/>
    </source>
</evidence>
<sequence>MKQEFGPMFKGDEDGDDWIADFELFMLRVLQMLGDEAKLRTLPLVLRGKAKVWFDGLEDVHKQTWIGFCEQFLQRYRKVVSSSEADAKIKGLQHDVHQVQILMLLLINFKLIGGILRLLPKQPIWSILRGKGFYLACISMFVREWTTKIQGPLLKPSEWPE</sequence>
<evidence type="ECO:0008006" key="3">
    <source>
        <dbReference type="Google" id="ProtNLM"/>
    </source>
</evidence>
<protein>
    <recommendedName>
        <fullName evidence="3">Retrotransposon gag domain-containing protein</fullName>
    </recommendedName>
</protein>
<name>A0A9D4ZF01_ADICA</name>